<protein>
    <submittedName>
        <fullName evidence="5">Uncharacterized protein</fullName>
    </submittedName>
</protein>
<dbReference type="AlphaFoldDB" id="A0A6G1S6Z8"/>
<accession>A0A6G1S6Z8</accession>
<evidence type="ECO:0000256" key="3">
    <source>
        <dbReference type="SAM" id="Phobius"/>
    </source>
</evidence>
<dbReference type="Pfam" id="PF17064">
    <property type="entry name" value="QVR"/>
    <property type="match status" value="1"/>
</dbReference>
<sequence>MPKQVNKYNVVTILVFLLFSLLCLATICIREAFAFRCYICDSKDDIECTENLPANSRLISQDCANITGAKYCIKTTNIYAGEFGTKRFCAANDHGNYCKYIRQPTGNRDYRSCVLTCDSENCNGSGGLFDGSSILYVTATITILSTFLILVTTI</sequence>
<feature type="signal peptide" evidence="4">
    <location>
        <begin position="1"/>
        <end position="25"/>
    </location>
</feature>
<evidence type="ECO:0000313" key="5">
    <source>
        <dbReference type="EMBL" id="MDE45937.1"/>
    </source>
</evidence>
<keyword evidence="1 4" id="KW-0732">Signal</keyword>
<dbReference type="InterPro" id="IPR031424">
    <property type="entry name" value="QVR-like"/>
</dbReference>
<feature type="chain" id="PRO_5026306702" evidence="4">
    <location>
        <begin position="26"/>
        <end position="154"/>
    </location>
</feature>
<gene>
    <name evidence="5" type="ORF">g.10527</name>
</gene>
<evidence type="ECO:0000256" key="4">
    <source>
        <dbReference type="SAM" id="SignalP"/>
    </source>
</evidence>
<keyword evidence="3" id="KW-0472">Membrane</keyword>
<proteinExistence type="predicted"/>
<feature type="transmembrane region" description="Helical" evidence="3">
    <location>
        <begin position="133"/>
        <end position="151"/>
    </location>
</feature>
<dbReference type="PANTHER" id="PTHR33562:SF18">
    <property type="entry name" value="BOUDIN-RELATED"/>
    <property type="match status" value="1"/>
</dbReference>
<dbReference type="CDD" id="cd23590">
    <property type="entry name" value="TFP_LU_ECD_Bou"/>
    <property type="match status" value="1"/>
</dbReference>
<name>A0A6G1S6Z8_9ACAR</name>
<evidence type="ECO:0000256" key="1">
    <source>
        <dbReference type="ARBA" id="ARBA00022729"/>
    </source>
</evidence>
<dbReference type="PANTHER" id="PTHR33562">
    <property type="entry name" value="ATILLA, ISOFORM B-RELATED-RELATED"/>
    <property type="match status" value="1"/>
</dbReference>
<dbReference type="GO" id="GO:0032222">
    <property type="term" value="P:regulation of synaptic transmission, cholinergic"/>
    <property type="evidence" value="ECO:0007669"/>
    <property type="project" value="InterPro"/>
</dbReference>
<evidence type="ECO:0000256" key="2">
    <source>
        <dbReference type="ARBA" id="ARBA00023180"/>
    </source>
</evidence>
<dbReference type="InterPro" id="IPR050975">
    <property type="entry name" value="Sleep_regulator"/>
</dbReference>
<keyword evidence="3" id="KW-1133">Transmembrane helix</keyword>
<organism evidence="5">
    <name type="scientific">Aceria tosichella</name>
    <name type="common">wheat curl mite</name>
    <dbReference type="NCBI Taxonomy" id="561515"/>
    <lineage>
        <taxon>Eukaryota</taxon>
        <taxon>Metazoa</taxon>
        <taxon>Ecdysozoa</taxon>
        <taxon>Arthropoda</taxon>
        <taxon>Chelicerata</taxon>
        <taxon>Arachnida</taxon>
        <taxon>Acari</taxon>
        <taxon>Acariformes</taxon>
        <taxon>Trombidiformes</taxon>
        <taxon>Prostigmata</taxon>
        <taxon>Eupodina</taxon>
        <taxon>Eriophyoidea</taxon>
        <taxon>Eriophyidae</taxon>
        <taxon>Eriophyinae</taxon>
        <taxon>Aceriini</taxon>
        <taxon>Aceria</taxon>
    </lineage>
</organism>
<keyword evidence="3" id="KW-0812">Transmembrane</keyword>
<dbReference type="GO" id="GO:0030431">
    <property type="term" value="P:sleep"/>
    <property type="evidence" value="ECO:0007669"/>
    <property type="project" value="InterPro"/>
</dbReference>
<dbReference type="EMBL" id="GGYP01001166">
    <property type="protein sequence ID" value="MDE45937.1"/>
    <property type="molecule type" value="Transcribed_RNA"/>
</dbReference>
<keyword evidence="2" id="KW-0325">Glycoprotein</keyword>
<reference evidence="5" key="1">
    <citation type="submission" date="2018-10" db="EMBL/GenBank/DDBJ databases">
        <title>Transcriptome assembly of Aceria tosichella (Wheat curl mite) Type 2.</title>
        <authorList>
            <person name="Scully E.D."/>
            <person name="Geib S.M."/>
            <person name="Palmer N.A."/>
            <person name="Gupta A.K."/>
            <person name="Sarath G."/>
            <person name="Tatineni S."/>
        </authorList>
    </citation>
    <scope>NUCLEOTIDE SEQUENCE</scope>
    <source>
        <strain evidence="5">LincolnNE</strain>
    </source>
</reference>